<name>A0ABU1WAZ8_9GAMM</name>
<keyword evidence="3" id="KW-1185">Reference proteome</keyword>
<evidence type="ECO:0000256" key="1">
    <source>
        <dbReference type="SAM" id="MobiDB-lite"/>
    </source>
</evidence>
<dbReference type="EMBL" id="JAVDVY010000002">
    <property type="protein sequence ID" value="MDR7134804.1"/>
    <property type="molecule type" value="Genomic_DNA"/>
</dbReference>
<dbReference type="RefSeq" id="WP_310061750.1">
    <property type="nucleotide sequence ID" value="NZ_JAVDVY010000002.1"/>
</dbReference>
<feature type="region of interest" description="Disordered" evidence="1">
    <location>
        <begin position="1"/>
        <end position="21"/>
    </location>
</feature>
<feature type="compositionally biased region" description="Basic and acidic residues" evidence="1">
    <location>
        <begin position="1"/>
        <end position="19"/>
    </location>
</feature>
<dbReference type="Proteomes" id="UP001251524">
    <property type="component" value="Unassembled WGS sequence"/>
</dbReference>
<proteinExistence type="predicted"/>
<organism evidence="2 3">
    <name type="scientific">Lysobacter niastensis</name>
    <dbReference type="NCBI Taxonomy" id="380629"/>
    <lineage>
        <taxon>Bacteria</taxon>
        <taxon>Pseudomonadati</taxon>
        <taxon>Pseudomonadota</taxon>
        <taxon>Gammaproteobacteria</taxon>
        <taxon>Lysobacterales</taxon>
        <taxon>Lysobacteraceae</taxon>
        <taxon>Lysobacter</taxon>
    </lineage>
</organism>
<evidence type="ECO:0000313" key="2">
    <source>
        <dbReference type="EMBL" id="MDR7134804.1"/>
    </source>
</evidence>
<sequence>MRENEVPSKTDAGRDEIQNRTRKLPMGLRSILLMVDGQRSVRELRGATAGLRGAEDALEQLRAMGLISVPMSLAAAAAATIPMSSASVSPIPVPAAANDAAEPAHANERRFADAYALLSSRMSQTVREHLGMRGYFLQLKIDDCTEVAELLALLPELSSALGHVRDQGFASDVERRLREVAQA</sequence>
<protein>
    <recommendedName>
        <fullName evidence="4">Proline-rich protein</fullName>
    </recommendedName>
</protein>
<reference evidence="2 3" key="1">
    <citation type="submission" date="2023-07" db="EMBL/GenBank/DDBJ databases">
        <title>Sorghum-associated microbial communities from plants grown in Nebraska, USA.</title>
        <authorList>
            <person name="Schachtman D."/>
        </authorList>
    </citation>
    <scope>NUCLEOTIDE SEQUENCE [LARGE SCALE GENOMIC DNA]</scope>
    <source>
        <strain evidence="2 3">BE198</strain>
    </source>
</reference>
<evidence type="ECO:0000313" key="3">
    <source>
        <dbReference type="Proteomes" id="UP001251524"/>
    </source>
</evidence>
<accession>A0ABU1WAZ8</accession>
<comment type="caution">
    <text evidence="2">The sequence shown here is derived from an EMBL/GenBank/DDBJ whole genome shotgun (WGS) entry which is preliminary data.</text>
</comment>
<gene>
    <name evidence="2" type="ORF">J2X06_002013</name>
</gene>
<evidence type="ECO:0008006" key="4">
    <source>
        <dbReference type="Google" id="ProtNLM"/>
    </source>
</evidence>